<feature type="transmembrane region" description="Helical" evidence="6">
    <location>
        <begin position="173"/>
        <end position="204"/>
    </location>
</feature>
<reference evidence="7 8" key="1">
    <citation type="journal article" date="2010" name="Nat. Biotechnol.">
        <title>Genome sequence of the model mushroom Schizophyllum commune.</title>
        <authorList>
            <person name="Ohm R.A."/>
            <person name="de Jong J.F."/>
            <person name="Lugones L.G."/>
            <person name="Aerts A."/>
            <person name="Kothe E."/>
            <person name="Stajich J.E."/>
            <person name="de Vries R.P."/>
            <person name="Record E."/>
            <person name="Levasseur A."/>
            <person name="Baker S.E."/>
            <person name="Bartholomew K.A."/>
            <person name="Coutinho P.M."/>
            <person name="Erdmann S."/>
            <person name="Fowler T.J."/>
            <person name="Gathman A.C."/>
            <person name="Lombard V."/>
            <person name="Henrissat B."/>
            <person name="Knabe N."/>
            <person name="Kuees U."/>
            <person name="Lilly W.W."/>
            <person name="Lindquist E."/>
            <person name="Lucas S."/>
            <person name="Magnuson J.K."/>
            <person name="Piumi F."/>
            <person name="Raudaskoski M."/>
            <person name="Salamov A."/>
            <person name="Schmutz J."/>
            <person name="Schwarze F.W.M.R."/>
            <person name="vanKuyk P.A."/>
            <person name="Horton J.S."/>
            <person name="Grigoriev I.V."/>
            <person name="Woesten H.A.B."/>
        </authorList>
    </citation>
    <scope>NUCLEOTIDE SEQUENCE [LARGE SCALE GENOMIC DNA]</scope>
    <source>
        <strain evidence="8">H4-8 / FGSC 9210</strain>
    </source>
</reference>
<accession>D8PR94</accession>
<dbReference type="STRING" id="578458.D8PR94"/>
<dbReference type="VEuPathDB" id="FungiDB:SCHCODRAFT_02610954"/>
<dbReference type="OMA" id="EIHFWEV"/>
<dbReference type="eggNOG" id="KOG2890">
    <property type="taxonomic scope" value="Eukaryota"/>
</dbReference>
<protein>
    <submittedName>
        <fullName evidence="7">Eukaryotic integral membrane protein</fullName>
    </submittedName>
</protein>
<evidence type="ECO:0000256" key="6">
    <source>
        <dbReference type="SAM" id="Phobius"/>
    </source>
</evidence>
<keyword evidence="4 6" id="KW-0472">Membrane</keyword>
<dbReference type="KEGG" id="scm:SCHCO_02610954"/>
<evidence type="ECO:0000256" key="2">
    <source>
        <dbReference type="ARBA" id="ARBA00022692"/>
    </source>
</evidence>
<evidence type="ECO:0000313" key="7">
    <source>
        <dbReference type="EMBL" id="EFJ02483.1"/>
    </source>
</evidence>
<dbReference type="Proteomes" id="UP000007431">
    <property type="component" value="Unassembled WGS sequence"/>
</dbReference>
<feature type="transmembrane region" description="Helical" evidence="6">
    <location>
        <begin position="96"/>
        <end position="114"/>
    </location>
</feature>
<keyword evidence="2 6" id="KW-0812">Transmembrane</keyword>
<keyword evidence="8" id="KW-1185">Reference proteome</keyword>
<dbReference type="SUPFAM" id="SSF144091">
    <property type="entry name" value="Rhomboid-like"/>
    <property type="match status" value="1"/>
</dbReference>
<dbReference type="HOGENOM" id="CLU_043563_1_1_1"/>
<dbReference type="RefSeq" id="XP_003037385.1">
    <property type="nucleotide sequence ID" value="XM_003037339.1"/>
</dbReference>
<dbReference type="PANTHER" id="PTHR13377">
    <property type="entry name" value="PLACENTAL PROTEIN 6"/>
    <property type="match status" value="1"/>
</dbReference>
<dbReference type="OrthoDB" id="73612at2759"/>
<dbReference type="Pfam" id="PF08551">
    <property type="entry name" value="DUF1751"/>
    <property type="match status" value="1"/>
</dbReference>
<sequence length="336" mass="36805">MVLLSSPAAVIQSIPPVTRAFTAATVLSSALYAWLRWSGVESTPYLTLIPGASIFYPWTFVTSALIETSLLEFIATLVFVPASLKYLENLWGSVEIIKFIVVSVGFSNIIAFGLNWIEYMVLSNAELFLYGMEYHGQMALQTAILVAFTQLIPEHQVQVMGVLKTRVKNIPMAYLTLSTVLCIVGFQCPWIVIQFGWFVGWIYLRFYKKNSGESVGGVVSYGDRSETFSLLSWFPTFAHYPLTHLGNFVYSMANRLHLLPTSVADLESGMYQQVPGGARAEAERRRAMALKALDQRVANASPAAGSSSNPSANGSAPTAAQENGSVPESESQQSKA</sequence>
<dbReference type="GO" id="GO:0016020">
    <property type="term" value="C:membrane"/>
    <property type="evidence" value="ECO:0007669"/>
    <property type="project" value="UniProtKB-SubCell"/>
</dbReference>
<evidence type="ECO:0000256" key="5">
    <source>
        <dbReference type="SAM" id="MobiDB-lite"/>
    </source>
</evidence>
<dbReference type="AlphaFoldDB" id="D8PR94"/>
<dbReference type="FunFam" id="1.20.1540.10:FF:000004">
    <property type="entry name" value="Transmembrane protein 115"/>
    <property type="match status" value="1"/>
</dbReference>
<keyword evidence="3 6" id="KW-1133">Transmembrane helix</keyword>
<dbReference type="PANTHER" id="PTHR13377:SF3">
    <property type="entry name" value="TRANSMEMBRANE PROTEIN 115"/>
    <property type="match status" value="1"/>
</dbReference>
<dbReference type="InParanoid" id="D8PR94"/>
<feature type="region of interest" description="Disordered" evidence="5">
    <location>
        <begin position="298"/>
        <end position="336"/>
    </location>
</feature>
<evidence type="ECO:0000313" key="8">
    <source>
        <dbReference type="Proteomes" id="UP000007431"/>
    </source>
</evidence>
<feature type="compositionally biased region" description="Low complexity" evidence="5">
    <location>
        <begin position="298"/>
        <end position="320"/>
    </location>
</feature>
<evidence type="ECO:0000256" key="1">
    <source>
        <dbReference type="ARBA" id="ARBA00004141"/>
    </source>
</evidence>
<evidence type="ECO:0000256" key="3">
    <source>
        <dbReference type="ARBA" id="ARBA00022989"/>
    </source>
</evidence>
<dbReference type="GO" id="GO:0006890">
    <property type="term" value="P:retrograde vesicle-mediated transport, Golgi to endoplasmic reticulum"/>
    <property type="evidence" value="ECO:0007669"/>
    <property type="project" value="InterPro"/>
</dbReference>
<feature type="compositionally biased region" description="Polar residues" evidence="5">
    <location>
        <begin position="321"/>
        <end position="336"/>
    </location>
</feature>
<name>D8PR94_SCHCM</name>
<proteinExistence type="predicted"/>
<dbReference type="GO" id="GO:0005794">
    <property type="term" value="C:Golgi apparatus"/>
    <property type="evidence" value="ECO:0007669"/>
    <property type="project" value="TreeGrafter"/>
</dbReference>
<dbReference type="InterPro" id="IPR035952">
    <property type="entry name" value="Rhomboid-like_sf"/>
</dbReference>
<gene>
    <name evidence="7" type="ORF">SCHCODRAFT_48475</name>
</gene>
<dbReference type="SMART" id="SM01160">
    <property type="entry name" value="DUF1751"/>
    <property type="match status" value="1"/>
</dbReference>
<feature type="transmembrane region" description="Helical" evidence="6">
    <location>
        <begin position="16"/>
        <end position="35"/>
    </location>
</feature>
<feature type="transmembrane region" description="Helical" evidence="6">
    <location>
        <begin position="55"/>
        <end position="84"/>
    </location>
</feature>
<dbReference type="Gene3D" id="1.20.1540.10">
    <property type="entry name" value="Rhomboid-like"/>
    <property type="match status" value="1"/>
</dbReference>
<dbReference type="GeneID" id="9594522"/>
<dbReference type="EMBL" id="GL377302">
    <property type="protein sequence ID" value="EFJ02483.1"/>
    <property type="molecule type" value="Genomic_DNA"/>
</dbReference>
<dbReference type="InterPro" id="IPR013861">
    <property type="entry name" value="TMEM115/Pdh1/Rbl19"/>
</dbReference>
<comment type="subcellular location">
    <subcellularLocation>
        <location evidence="1">Membrane</location>
        <topology evidence="1">Multi-pass membrane protein</topology>
    </subcellularLocation>
</comment>
<organism evidence="8">
    <name type="scientific">Schizophyllum commune (strain H4-8 / FGSC 9210)</name>
    <name type="common">Split gill fungus</name>
    <dbReference type="NCBI Taxonomy" id="578458"/>
    <lineage>
        <taxon>Eukaryota</taxon>
        <taxon>Fungi</taxon>
        <taxon>Dikarya</taxon>
        <taxon>Basidiomycota</taxon>
        <taxon>Agaricomycotina</taxon>
        <taxon>Agaricomycetes</taxon>
        <taxon>Agaricomycetidae</taxon>
        <taxon>Agaricales</taxon>
        <taxon>Schizophyllaceae</taxon>
        <taxon>Schizophyllum</taxon>
    </lineage>
</organism>
<evidence type="ECO:0000256" key="4">
    <source>
        <dbReference type="ARBA" id="ARBA00023136"/>
    </source>
</evidence>